<dbReference type="RefSeq" id="WP_013731716.1">
    <property type="nucleotide sequence ID" value="NZ_LMWI01000001.1"/>
</dbReference>
<protein>
    <submittedName>
        <fullName evidence="2">Uncharacterized protein</fullName>
    </submittedName>
</protein>
<sequence length="112" mass="12134">MAGQLWLDPSRARRGGADLTRAGEAVAGRHAEAGAAIAAASSRRPWGRDDIGAAFERQYRGYEEMALRVWAGVGRRLAELGGDVVRSVETNQQTDAASGARFDRISDPRPRR</sequence>
<organism evidence="2 3">
    <name type="scientific">Micromonospora maris</name>
    <dbReference type="NCBI Taxonomy" id="1003110"/>
    <lineage>
        <taxon>Bacteria</taxon>
        <taxon>Bacillati</taxon>
        <taxon>Actinomycetota</taxon>
        <taxon>Actinomycetes</taxon>
        <taxon>Micromonosporales</taxon>
        <taxon>Micromonosporaceae</taxon>
        <taxon>Micromonospora</taxon>
    </lineage>
</organism>
<comment type="caution">
    <text evidence="2">The sequence shown here is derived from an EMBL/GenBank/DDBJ whole genome shotgun (WGS) entry which is preliminary data.</text>
</comment>
<dbReference type="Proteomes" id="UP000053246">
    <property type="component" value="Unassembled WGS sequence"/>
</dbReference>
<dbReference type="AlphaFoldDB" id="A0A9X0LFN2"/>
<evidence type="ECO:0000313" key="2">
    <source>
        <dbReference type="EMBL" id="KUJ48423.1"/>
    </source>
</evidence>
<gene>
    <name evidence="2" type="ORF">ADL17_05070</name>
</gene>
<proteinExistence type="predicted"/>
<accession>A0A9X0LFN2</accession>
<name>A0A9X0LFN2_9ACTN</name>
<dbReference type="OMA" id="GEIWLDP"/>
<evidence type="ECO:0000313" key="3">
    <source>
        <dbReference type="Proteomes" id="UP000053246"/>
    </source>
</evidence>
<keyword evidence="3" id="KW-1185">Reference proteome</keyword>
<reference evidence="2 3" key="1">
    <citation type="submission" date="2015-10" db="EMBL/GenBank/DDBJ databases">
        <authorList>
            <person name="Ju K.-S."/>
            <person name="Doroghazi J.R."/>
            <person name="Metcalf W.W."/>
        </authorList>
    </citation>
    <scope>NUCLEOTIDE SEQUENCE [LARGE SCALE GENOMIC DNA]</scope>
    <source>
        <strain evidence="2 3">NRRL B-24793</strain>
    </source>
</reference>
<feature type="compositionally biased region" description="Basic and acidic residues" evidence="1">
    <location>
        <begin position="101"/>
        <end position="112"/>
    </location>
</feature>
<feature type="region of interest" description="Disordered" evidence="1">
    <location>
        <begin position="89"/>
        <end position="112"/>
    </location>
</feature>
<evidence type="ECO:0000256" key="1">
    <source>
        <dbReference type="SAM" id="MobiDB-lite"/>
    </source>
</evidence>
<dbReference type="EMBL" id="LMWI01000001">
    <property type="protein sequence ID" value="KUJ48423.1"/>
    <property type="molecule type" value="Genomic_DNA"/>
</dbReference>